<dbReference type="PANTHER" id="PTHR33420:SF26">
    <property type="entry name" value="FIMBRIAL SUBUNIT"/>
    <property type="match status" value="1"/>
</dbReference>
<accession>A0ABT3VXY6</accession>
<organism evidence="3 4">
    <name type="scientific">Enterobacter nematophilus</name>
    <dbReference type="NCBI Taxonomy" id="2994648"/>
    <lineage>
        <taxon>Bacteria</taxon>
        <taxon>Pseudomonadati</taxon>
        <taxon>Pseudomonadota</taxon>
        <taxon>Gammaproteobacteria</taxon>
        <taxon>Enterobacterales</taxon>
        <taxon>Enterobacteriaceae</taxon>
        <taxon>Enterobacter</taxon>
    </lineage>
</organism>
<dbReference type="PANTHER" id="PTHR33420">
    <property type="entry name" value="FIMBRIAL SUBUNIT ELFA-RELATED"/>
    <property type="match status" value="1"/>
</dbReference>
<keyword evidence="4" id="KW-1185">Reference proteome</keyword>
<dbReference type="Pfam" id="PF00419">
    <property type="entry name" value="Fimbrial"/>
    <property type="match status" value="1"/>
</dbReference>
<dbReference type="InterPro" id="IPR050263">
    <property type="entry name" value="Bact_Fimbrial_Adh_Pro"/>
</dbReference>
<name>A0ABT3VXY6_9ENTR</name>
<keyword evidence="1" id="KW-0732">Signal</keyword>
<dbReference type="InterPro" id="IPR000259">
    <property type="entry name" value="Adhesion_dom_fimbrial"/>
</dbReference>
<dbReference type="EMBL" id="JAPKNE010000003">
    <property type="protein sequence ID" value="MCX5574621.1"/>
    <property type="molecule type" value="Genomic_DNA"/>
</dbReference>
<proteinExistence type="predicted"/>
<dbReference type="Proteomes" id="UP001146015">
    <property type="component" value="Unassembled WGS sequence"/>
</dbReference>
<evidence type="ECO:0000259" key="2">
    <source>
        <dbReference type="Pfam" id="PF00419"/>
    </source>
</evidence>
<dbReference type="InterPro" id="IPR036937">
    <property type="entry name" value="Adhesion_dom_fimbrial_sf"/>
</dbReference>
<dbReference type="InterPro" id="IPR008966">
    <property type="entry name" value="Adhesion_dom_sf"/>
</dbReference>
<protein>
    <submittedName>
        <fullName evidence="3">Fimbrial protein</fullName>
    </submittedName>
</protein>
<feature type="signal peptide" evidence="1">
    <location>
        <begin position="1"/>
        <end position="22"/>
    </location>
</feature>
<feature type="domain" description="Fimbrial-type adhesion" evidence="2">
    <location>
        <begin position="28"/>
        <end position="154"/>
    </location>
</feature>
<dbReference type="Gene3D" id="2.60.40.1090">
    <property type="entry name" value="Fimbrial-type adhesion domain"/>
    <property type="match status" value="1"/>
</dbReference>
<evidence type="ECO:0000313" key="4">
    <source>
        <dbReference type="Proteomes" id="UP001146015"/>
    </source>
</evidence>
<feature type="chain" id="PRO_5045642786" evidence="1">
    <location>
        <begin position="23"/>
        <end position="184"/>
    </location>
</feature>
<sequence>MKLTRLALAAAIAASSLSAAQASTGTVNFSGSIVTASCSIASGEGGDASNIDMGQIGNAILETNGNTGETAPKPFTIKLEGCSPGAGANTVSAKFTGDAASADPKSFALNGSASGAHLVLTEKDGTKIGLGEESVAQRFGRGDMTLEFAAKLKGDGSTTGADPELIPIVPGAFTVPVTFALSYN</sequence>
<comment type="caution">
    <text evidence="3">The sequence shown here is derived from an EMBL/GenBank/DDBJ whole genome shotgun (WGS) entry which is preliminary data.</text>
</comment>
<reference evidence="3" key="1">
    <citation type="submission" date="2022-11" db="EMBL/GenBank/DDBJ databases">
        <title>Biodiversity and phylogenetic relationships of bacteria.</title>
        <authorList>
            <person name="Machado R.A.R."/>
            <person name="Bhat A."/>
            <person name="Loulou A."/>
            <person name="Kallel S."/>
        </authorList>
    </citation>
    <scope>NUCLEOTIDE SEQUENCE</scope>
    <source>
        <strain evidence="3">E-TC7</strain>
    </source>
</reference>
<dbReference type="RefSeq" id="WP_253543250.1">
    <property type="nucleotide sequence ID" value="NZ_JAPKNE010000003.1"/>
</dbReference>
<evidence type="ECO:0000256" key="1">
    <source>
        <dbReference type="SAM" id="SignalP"/>
    </source>
</evidence>
<evidence type="ECO:0000313" key="3">
    <source>
        <dbReference type="EMBL" id="MCX5574621.1"/>
    </source>
</evidence>
<dbReference type="SUPFAM" id="SSF49401">
    <property type="entry name" value="Bacterial adhesins"/>
    <property type="match status" value="1"/>
</dbReference>
<gene>
    <name evidence="3" type="ORF">OSH03_11695</name>
</gene>